<evidence type="ECO:0000313" key="1">
    <source>
        <dbReference type="EMBL" id="CAH0367339.1"/>
    </source>
</evidence>
<dbReference type="EMBL" id="CAKKNE010000002">
    <property type="protein sequence ID" value="CAH0367339.1"/>
    <property type="molecule type" value="Genomic_DNA"/>
</dbReference>
<evidence type="ECO:0008006" key="3">
    <source>
        <dbReference type="Google" id="ProtNLM"/>
    </source>
</evidence>
<dbReference type="AlphaFoldDB" id="A0A8J2SIH4"/>
<proteinExistence type="predicted"/>
<dbReference type="Proteomes" id="UP000789595">
    <property type="component" value="Unassembled WGS sequence"/>
</dbReference>
<dbReference type="SUPFAM" id="SSF54236">
    <property type="entry name" value="Ubiquitin-like"/>
    <property type="match status" value="1"/>
</dbReference>
<comment type="caution">
    <text evidence="1">The sequence shown here is derived from an EMBL/GenBank/DDBJ whole genome shotgun (WGS) entry which is preliminary data.</text>
</comment>
<keyword evidence="2" id="KW-1185">Reference proteome</keyword>
<dbReference type="InterPro" id="IPR029071">
    <property type="entry name" value="Ubiquitin-like_domsf"/>
</dbReference>
<sequence length="146" mass="16077">MPNDAKRVDSRDDLLATISPKLISPGAEPKPRSIGIDMASLAKSERNAENTEEDDIIKRLDAPVLVVFELPDGSEGEKTFKLGQTVEVLKAFVEDEFEIDMSASRLYLGDEEMPDPFSLSDFPSVSPRKACVVRVAGEVPERAQKK</sequence>
<protein>
    <recommendedName>
        <fullName evidence="3">Ubiquitin-like domain-containing protein</fullName>
    </recommendedName>
</protein>
<dbReference type="PANTHER" id="PTHR41749">
    <property type="entry name" value="UBIQUITIN-LIKE DOMAIN-CONTAINING PROTEIN"/>
    <property type="match status" value="1"/>
</dbReference>
<accession>A0A8J2SIH4</accession>
<reference evidence="1" key="1">
    <citation type="submission" date="2021-11" db="EMBL/GenBank/DDBJ databases">
        <authorList>
            <consortium name="Genoscope - CEA"/>
            <person name="William W."/>
        </authorList>
    </citation>
    <scope>NUCLEOTIDE SEQUENCE</scope>
</reference>
<dbReference type="PANTHER" id="PTHR41749:SF1">
    <property type="entry name" value="UBIQUITIN-LIKE DOMAIN-CONTAINING PROTEIN"/>
    <property type="match status" value="1"/>
</dbReference>
<evidence type="ECO:0000313" key="2">
    <source>
        <dbReference type="Proteomes" id="UP000789595"/>
    </source>
</evidence>
<dbReference type="OrthoDB" id="409180at2759"/>
<name>A0A8J2SIH4_9STRA</name>
<organism evidence="1 2">
    <name type="scientific">Pelagomonas calceolata</name>
    <dbReference type="NCBI Taxonomy" id="35677"/>
    <lineage>
        <taxon>Eukaryota</taxon>
        <taxon>Sar</taxon>
        <taxon>Stramenopiles</taxon>
        <taxon>Ochrophyta</taxon>
        <taxon>Pelagophyceae</taxon>
        <taxon>Pelagomonadales</taxon>
        <taxon>Pelagomonadaceae</taxon>
        <taxon>Pelagomonas</taxon>
    </lineage>
</organism>
<gene>
    <name evidence="1" type="ORF">PECAL_2P03530</name>
</gene>